<gene>
    <name evidence="1" type="ORF">BKA55DRAFT_741998</name>
</gene>
<dbReference type="AlphaFoldDB" id="A0A9P9GCI5"/>
<evidence type="ECO:0000313" key="2">
    <source>
        <dbReference type="Proteomes" id="UP000720189"/>
    </source>
</evidence>
<reference evidence="1" key="1">
    <citation type="journal article" date="2021" name="Nat. Commun.">
        <title>Genetic determinants of endophytism in the Arabidopsis root mycobiome.</title>
        <authorList>
            <person name="Mesny F."/>
            <person name="Miyauchi S."/>
            <person name="Thiergart T."/>
            <person name="Pickel B."/>
            <person name="Atanasova L."/>
            <person name="Karlsson M."/>
            <person name="Huettel B."/>
            <person name="Barry K.W."/>
            <person name="Haridas S."/>
            <person name="Chen C."/>
            <person name="Bauer D."/>
            <person name="Andreopoulos W."/>
            <person name="Pangilinan J."/>
            <person name="LaButti K."/>
            <person name="Riley R."/>
            <person name="Lipzen A."/>
            <person name="Clum A."/>
            <person name="Drula E."/>
            <person name="Henrissat B."/>
            <person name="Kohler A."/>
            <person name="Grigoriev I.V."/>
            <person name="Martin F.M."/>
            <person name="Hacquard S."/>
        </authorList>
    </citation>
    <scope>NUCLEOTIDE SEQUENCE</scope>
    <source>
        <strain evidence="1">MPI-CAGE-AT-0023</strain>
    </source>
</reference>
<sequence>MATHIRGQRVTDAGGEVNLGSLSGSAGNDHRLHYSCYPPLTIPCDAKAKYQPIISAGERSLLPLKLSYRMIYNAIKEKRDVEAFTIPQRKLSWGDWDTMQGAVIFPPSHKAFAIDTSQYMLRVWDMKLPYVQGTMFANLPVQTPLCLARQAPPSGFCFDERFRLDGDPPTNDIAPGQHISEVWNNGATSPPPGPNEYHCPLSGVVVPFEPPSRPLVGLYGYDKTETTRGGFWAGFLYFQQRKEVWFSPLSAFEVRDAMTVPVADKSERKLFEGTHSDFVARVWIIRAGQNPPPTKPHHRWVKVKSAEAGDPRYTGEIELMWSIVVDRVHRQTQGETPYELRVRV</sequence>
<proteinExistence type="predicted"/>
<keyword evidence="2" id="KW-1185">Reference proteome</keyword>
<name>A0A9P9GCI5_FUSRE</name>
<evidence type="ECO:0000313" key="1">
    <source>
        <dbReference type="EMBL" id="KAH7236995.1"/>
    </source>
</evidence>
<dbReference type="EMBL" id="JAGMUX010000016">
    <property type="protein sequence ID" value="KAH7236995.1"/>
    <property type="molecule type" value="Genomic_DNA"/>
</dbReference>
<protein>
    <submittedName>
        <fullName evidence="1">Uncharacterized protein</fullName>
    </submittedName>
</protein>
<comment type="caution">
    <text evidence="1">The sequence shown here is derived from an EMBL/GenBank/DDBJ whole genome shotgun (WGS) entry which is preliminary data.</text>
</comment>
<accession>A0A9P9GCI5</accession>
<dbReference type="GeneID" id="70231448"/>
<dbReference type="Proteomes" id="UP000720189">
    <property type="component" value="Unassembled WGS sequence"/>
</dbReference>
<dbReference type="RefSeq" id="XP_046045125.1">
    <property type="nucleotide sequence ID" value="XM_046201494.1"/>
</dbReference>
<dbReference type="OrthoDB" id="5080321at2759"/>
<organism evidence="1 2">
    <name type="scientific">Fusarium redolens</name>
    <dbReference type="NCBI Taxonomy" id="48865"/>
    <lineage>
        <taxon>Eukaryota</taxon>
        <taxon>Fungi</taxon>
        <taxon>Dikarya</taxon>
        <taxon>Ascomycota</taxon>
        <taxon>Pezizomycotina</taxon>
        <taxon>Sordariomycetes</taxon>
        <taxon>Hypocreomycetidae</taxon>
        <taxon>Hypocreales</taxon>
        <taxon>Nectriaceae</taxon>
        <taxon>Fusarium</taxon>
        <taxon>Fusarium redolens species complex</taxon>
    </lineage>
</organism>